<dbReference type="Proteomes" id="UP000077786">
    <property type="component" value="Unassembled WGS sequence"/>
</dbReference>
<keyword evidence="3" id="KW-0964">Secreted</keyword>
<protein>
    <recommendedName>
        <fullName evidence="3">Flagellin</fullName>
    </recommendedName>
</protein>
<dbReference type="PANTHER" id="PTHR42792:SF1">
    <property type="entry name" value="FLAGELLAR HOOK-ASSOCIATED PROTEIN 3"/>
    <property type="match status" value="1"/>
</dbReference>
<accession>A0A1B6VH75</accession>
<dbReference type="Pfam" id="PF00669">
    <property type="entry name" value="Flagellin_N"/>
    <property type="match status" value="1"/>
</dbReference>
<reference evidence="6 7" key="1">
    <citation type="submission" date="2016-03" db="EMBL/GenBank/DDBJ databases">
        <title>Draft genome sequence of Gluconobacter cerinus strain CECT 9110.</title>
        <authorList>
            <person name="Sainz F."/>
            <person name="Mas A."/>
            <person name="Torija M.J."/>
        </authorList>
    </citation>
    <scope>NUCLEOTIDE SEQUENCE [LARGE SCALE GENOMIC DNA]</scope>
    <source>
        <strain evidence="6 7">CECT 9110</strain>
    </source>
</reference>
<organism evidence="6 7">
    <name type="scientific">Gluconobacter cerinus</name>
    <dbReference type="NCBI Taxonomy" id="38307"/>
    <lineage>
        <taxon>Bacteria</taxon>
        <taxon>Pseudomonadati</taxon>
        <taxon>Pseudomonadota</taxon>
        <taxon>Alphaproteobacteria</taxon>
        <taxon>Acetobacterales</taxon>
        <taxon>Acetobacteraceae</taxon>
        <taxon>Gluconobacter</taxon>
    </lineage>
</organism>
<dbReference type="Pfam" id="PF00700">
    <property type="entry name" value="Flagellin_C"/>
    <property type="match status" value="1"/>
</dbReference>
<dbReference type="InterPro" id="IPR001029">
    <property type="entry name" value="Flagellin_N"/>
</dbReference>
<keyword evidence="6" id="KW-0282">Flagellum</keyword>
<evidence type="ECO:0000256" key="1">
    <source>
        <dbReference type="ARBA" id="ARBA00005709"/>
    </source>
</evidence>
<dbReference type="GO" id="GO:0005198">
    <property type="term" value="F:structural molecule activity"/>
    <property type="evidence" value="ECO:0007669"/>
    <property type="project" value="UniProtKB-UniRule"/>
</dbReference>
<dbReference type="OrthoDB" id="7260935at2"/>
<comment type="function">
    <text evidence="3">Flagellin is the subunit protein which polymerizes to form the filaments of bacterial flagella.</text>
</comment>
<keyword evidence="6" id="KW-0966">Cell projection</keyword>
<dbReference type="PATRIC" id="fig|38307.3.peg.2806"/>
<dbReference type="SUPFAM" id="SSF64518">
    <property type="entry name" value="Phase 1 flagellin"/>
    <property type="match status" value="1"/>
</dbReference>
<evidence type="ECO:0000313" key="6">
    <source>
        <dbReference type="EMBL" id="OAJ66556.1"/>
    </source>
</evidence>
<dbReference type="GO" id="GO:0009288">
    <property type="term" value="C:bacterial-type flagellum"/>
    <property type="evidence" value="ECO:0007669"/>
    <property type="project" value="UniProtKB-SubCell"/>
</dbReference>
<dbReference type="InterPro" id="IPR046358">
    <property type="entry name" value="Flagellin_C"/>
</dbReference>
<evidence type="ECO:0000256" key="2">
    <source>
        <dbReference type="ARBA" id="ARBA00023143"/>
    </source>
</evidence>
<proteinExistence type="inferred from homology"/>
<evidence type="ECO:0000313" key="7">
    <source>
        <dbReference type="Proteomes" id="UP000077786"/>
    </source>
</evidence>
<evidence type="ECO:0000259" key="5">
    <source>
        <dbReference type="Pfam" id="PF00700"/>
    </source>
</evidence>
<keyword evidence="6" id="KW-0969">Cilium</keyword>
<dbReference type="EMBL" id="LUTU01000014">
    <property type="protein sequence ID" value="OAJ66556.1"/>
    <property type="molecule type" value="Genomic_DNA"/>
</dbReference>
<evidence type="ECO:0000256" key="3">
    <source>
        <dbReference type="RuleBase" id="RU362073"/>
    </source>
</evidence>
<comment type="caution">
    <text evidence="6">The sequence shown here is derived from an EMBL/GenBank/DDBJ whole genome shotgun (WGS) entry which is preliminary data.</text>
</comment>
<dbReference type="PANTHER" id="PTHR42792">
    <property type="entry name" value="FLAGELLIN"/>
    <property type="match status" value="1"/>
</dbReference>
<sequence>MTGITASFGYGGLSNQQTLNLASLSQIKDNLQEQASTGVKSSNYAELGDTRAQALALQPAITQVSSWNSNVTMAQNRLTVTQSTVSQIATIADNLNDTLSTLVGNVSPTAVSSASEQAKSYLSSLGNLLNTQEGGSYIFAGLQSSTAPVSTSLSSSSLASSIQETVKSMGNGNASDVLSETLSLAKDTSQNQPFSAALSTDSITAAQQKLKITVGSNQTVSAGIVATEGVTPSETSTGSPIRDLMRNLMVVASLSSDDAGTTDYTQLIQGLQTTNTGVIEGLSDISGSLGIQQNSLTSQSTMLAQMKTALTTQLGTAKDADLAQVSVQLNDTSNQLQASYSIIANMKGMTLASYL</sequence>
<evidence type="ECO:0000259" key="4">
    <source>
        <dbReference type="Pfam" id="PF00669"/>
    </source>
</evidence>
<name>A0A1B6VH75_9PROT</name>
<comment type="similarity">
    <text evidence="1 3">Belongs to the bacterial flagellin family.</text>
</comment>
<dbReference type="InterPro" id="IPR001492">
    <property type="entry name" value="Flagellin"/>
</dbReference>
<dbReference type="RefSeq" id="WP_064275192.1">
    <property type="nucleotide sequence ID" value="NZ_LUTU01000014.1"/>
</dbReference>
<dbReference type="NCBIfam" id="NF006489">
    <property type="entry name" value="PRK08913.1"/>
    <property type="match status" value="1"/>
</dbReference>
<keyword evidence="2 3" id="KW-0975">Bacterial flagellum</keyword>
<gene>
    <name evidence="6" type="ORF">A0123_02688</name>
</gene>
<feature type="domain" description="Flagellin N-terminal" evidence="4">
    <location>
        <begin position="19"/>
        <end position="142"/>
    </location>
</feature>
<dbReference type="AlphaFoldDB" id="A0A1B6VH75"/>
<dbReference type="Gene3D" id="1.20.1330.10">
    <property type="entry name" value="f41 fragment of flagellin, N-terminal domain"/>
    <property type="match status" value="1"/>
</dbReference>
<comment type="subcellular location">
    <subcellularLocation>
        <location evidence="3">Secreted</location>
    </subcellularLocation>
    <subcellularLocation>
        <location evidence="3">Bacterial flagellum</location>
    </subcellularLocation>
</comment>
<dbReference type="GO" id="GO:0005576">
    <property type="term" value="C:extracellular region"/>
    <property type="evidence" value="ECO:0007669"/>
    <property type="project" value="UniProtKB-SubCell"/>
</dbReference>
<feature type="domain" description="Flagellin C-terminal" evidence="5">
    <location>
        <begin position="279"/>
        <end position="355"/>
    </location>
</feature>